<evidence type="ECO:0000313" key="1">
    <source>
        <dbReference type="EMBL" id="PNG78810.1"/>
    </source>
</evidence>
<dbReference type="AlphaFoldDB" id="A0A2J7XSP7"/>
<evidence type="ECO:0000313" key="2">
    <source>
        <dbReference type="Proteomes" id="UP000236333"/>
    </source>
</evidence>
<proteinExistence type="predicted"/>
<dbReference type="InterPro" id="IPR015943">
    <property type="entry name" value="WD40/YVTN_repeat-like_dom_sf"/>
</dbReference>
<keyword evidence="2" id="KW-1185">Reference proteome</keyword>
<name>A0A2J7XSP7_9CHLO</name>
<reference evidence="1 2" key="1">
    <citation type="journal article" date="2017" name="Mol. Biol. Evol.">
        <title>The 4-celled Tetrabaena socialis nuclear genome reveals the essential components for genetic control of cell number at the origin of multicellularity in the volvocine lineage.</title>
        <authorList>
            <person name="Featherston J."/>
            <person name="Arakaki Y."/>
            <person name="Hanschen E.R."/>
            <person name="Ferris P.J."/>
            <person name="Michod R.E."/>
            <person name="Olson B.J.S.C."/>
            <person name="Nozaki H."/>
            <person name="Durand P.M."/>
        </authorList>
    </citation>
    <scope>NUCLEOTIDE SEQUENCE [LARGE SCALE GENOMIC DNA]</scope>
    <source>
        <strain evidence="1 2">NIES-571</strain>
    </source>
</reference>
<comment type="caution">
    <text evidence="1">The sequence shown here is derived from an EMBL/GenBank/DDBJ whole genome shotgun (WGS) entry which is preliminary data.</text>
</comment>
<dbReference type="Proteomes" id="UP000236333">
    <property type="component" value="Unassembled WGS sequence"/>
</dbReference>
<organism evidence="1 2">
    <name type="scientific">Tetrabaena socialis</name>
    <dbReference type="NCBI Taxonomy" id="47790"/>
    <lineage>
        <taxon>Eukaryota</taxon>
        <taxon>Viridiplantae</taxon>
        <taxon>Chlorophyta</taxon>
        <taxon>core chlorophytes</taxon>
        <taxon>Chlorophyceae</taxon>
        <taxon>CS clade</taxon>
        <taxon>Chlamydomonadales</taxon>
        <taxon>Tetrabaenaceae</taxon>
        <taxon>Tetrabaena</taxon>
    </lineage>
</organism>
<accession>A0A2J7XSP7</accession>
<dbReference type="EMBL" id="PGGS01005156">
    <property type="protein sequence ID" value="PNG78810.1"/>
    <property type="molecule type" value="Genomic_DNA"/>
</dbReference>
<dbReference type="Gene3D" id="2.130.10.10">
    <property type="entry name" value="YVTN repeat-like/Quinoprotein amine dehydrogenase"/>
    <property type="match status" value="1"/>
</dbReference>
<protein>
    <submittedName>
        <fullName evidence="1">DNA damage-binding protein 1a</fullName>
    </submittedName>
</protein>
<sequence>VVCEYHTGAFINRFRHGSLVMRLPDSEFAALPPPLLFAGTDGRLGVAARLPQPLFEFLERMQ</sequence>
<feature type="non-terminal residue" evidence="1">
    <location>
        <position position="62"/>
    </location>
</feature>
<feature type="non-terminal residue" evidence="1">
    <location>
        <position position="1"/>
    </location>
</feature>
<gene>
    <name evidence="1" type="ORF">TSOC_015362</name>
</gene>
<dbReference type="OrthoDB" id="433457at2759"/>